<dbReference type="Proteomes" id="UP001595711">
    <property type="component" value="Unassembled WGS sequence"/>
</dbReference>
<protein>
    <submittedName>
        <fullName evidence="10">ABC transporter permease</fullName>
    </submittedName>
</protein>
<dbReference type="InterPro" id="IPR000515">
    <property type="entry name" value="MetI-like"/>
</dbReference>
<keyword evidence="2 8" id="KW-0813">Transport</keyword>
<dbReference type="InterPro" id="IPR035906">
    <property type="entry name" value="MetI-like_sf"/>
</dbReference>
<evidence type="ECO:0000256" key="1">
    <source>
        <dbReference type="ARBA" id="ARBA00004429"/>
    </source>
</evidence>
<evidence type="ECO:0000313" key="11">
    <source>
        <dbReference type="Proteomes" id="UP001595711"/>
    </source>
</evidence>
<dbReference type="SUPFAM" id="SSF161098">
    <property type="entry name" value="MetI-like"/>
    <property type="match status" value="2"/>
</dbReference>
<sequence length="576" mass="62225">MATDLGVDGMRSAAPKARRFFLDPMVLVWIAVAVILVGLVANPLARLLIDSLQVPRGGGWTFANFVAAFGRARHIQAFTNTLQLATAVAVISGAMGVPLAWAVSRTDMPLRGFMHVNVLAAFIIPPFLGAIGWILLAGPNAGWLNRAWMLVTGMDAGPFNVFSFWGLAFVIAIYVYPLVYIFTSSALDLISSEMEEAAAIHGAGTLRTTLQVTLPLALPAILGALIIVFLEAMALYGTPALIAIPARFNVVTTQLSVFFQYPLRIEVAAAFSMPLVGITVVLLVLQRLMLARRGYVSVSGKGGERRRVRLGFWRWPIFAYASFISLVSVILPLFVLLQTSFARAWGQGLSLDNLTLANFHYILFEQMTVRQSIWNTFSYSAVTATACCALGFSIAYIVHRRLLPGGAILAGLTMAPFAVPGIVLAICFYAAYAGPPFQLYGTGTLIVVAFITRFLPIAFATAASGVRGLHPELEEAVRILGGGRFTVVTKVVLPLLKKTLLGAWILVFIICTRELSTAIFLSGPESRVISVLTLDLSEQGHYEILAAMGVVLLIVTTAVVGVGMKLLGRDFMLRRN</sequence>
<feature type="transmembrane region" description="Helical" evidence="8">
    <location>
        <begin position="377"/>
        <end position="398"/>
    </location>
</feature>
<dbReference type="PANTHER" id="PTHR43357:SF4">
    <property type="entry name" value="INNER MEMBRANE ABC TRANSPORTER PERMEASE PROTEIN YDCV"/>
    <property type="match status" value="1"/>
</dbReference>
<evidence type="ECO:0000256" key="5">
    <source>
        <dbReference type="ARBA" id="ARBA00022692"/>
    </source>
</evidence>
<evidence type="ECO:0000256" key="3">
    <source>
        <dbReference type="ARBA" id="ARBA00022475"/>
    </source>
</evidence>
<feature type="domain" description="ABC transmembrane type-1" evidence="9">
    <location>
        <begin position="78"/>
        <end position="286"/>
    </location>
</feature>
<dbReference type="CDD" id="cd06261">
    <property type="entry name" value="TM_PBP2"/>
    <property type="match status" value="2"/>
</dbReference>
<reference evidence="11" key="1">
    <citation type="journal article" date="2019" name="Int. J. Syst. Evol. Microbiol.">
        <title>The Global Catalogue of Microorganisms (GCM) 10K type strain sequencing project: providing services to taxonomists for standard genome sequencing and annotation.</title>
        <authorList>
            <consortium name="The Broad Institute Genomics Platform"/>
            <consortium name="The Broad Institute Genome Sequencing Center for Infectious Disease"/>
            <person name="Wu L."/>
            <person name="Ma J."/>
        </authorList>
    </citation>
    <scope>NUCLEOTIDE SEQUENCE [LARGE SCALE GENOMIC DNA]</scope>
    <source>
        <strain evidence="11">KCTC 42182</strain>
    </source>
</reference>
<dbReference type="Pfam" id="PF00528">
    <property type="entry name" value="BPD_transp_1"/>
    <property type="match status" value="2"/>
</dbReference>
<keyword evidence="5 8" id="KW-0812">Transmembrane</keyword>
<keyword evidence="3" id="KW-1003">Cell membrane</keyword>
<feature type="transmembrane region" description="Helical" evidence="8">
    <location>
        <begin position="216"/>
        <end position="243"/>
    </location>
</feature>
<accession>A0ABV7VNR8</accession>
<keyword evidence="4" id="KW-0997">Cell inner membrane</keyword>
<dbReference type="Gene3D" id="1.10.3720.10">
    <property type="entry name" value="MetI-like"/>
    <property type="match status" value="2"/>
</dbReference>
<feature type="transmembrane region" description="Helical" evidence="8">
    <location>
        <begin position="500"/>
        <end position="524"/>
    </location>
</feature>
<feature type="transmembrane region" description="Helical" evidence="8">
    <location>
        <begin position="315"/>
        <end position="337"/>
    </location>
</feature>
<evidence type="ECO:0000259" key="9">
    <source>
        <dbReference type="PROSITE" id="PS50928"/>
    </source>
</evidence>
<keyword evidence="6 8" id="KW-1133">Transmembrane helix</keyword>
<name>A0ABV7VNR8_9PROT</name>
<evidence type="ECO:0000256" key="2">
    <source>
        <dbReference type="ARBA" id="ARBA00022448"/>
    </source>
</evidence>
<evidence type="ECO:0000256" key="8">
    <source>
        <dbReference type="RuleBase" id="RU363032"/>
    </source>
</evidence>
<feature type="transmembrane region" description="Helical" evidence="8">
    <location>
        <begin position="20"/>
        <end position="41"/>
    </location>
</feature>
<feature type="transmembrane region" description="Helical" evidence="8">
    <location>
        <begin position="116"/>
        <end position="139"/>
    </location>
</feature>
<evidence type="ECO:0000256" key="7">
    <source>
        <dbReference type="ARBA" id="ARBA00023136"/>
    </source>
</evidence>
<comment type="caution">
    <text evidence="10">The sequence shown here is derived from an EMBL/GenBank/DDBJ whole genome shotgun (WGS) entry which is preliminary data.</text>
</comment>
<dbReference type="RefSeq" id="WP_379729350.1">
    <property type="nucleotide sequence ID" value="NZ_JBHRYJ010000005.1"/>
</dbReference>
<feature type="domain" description="ABC transmembrane type-1" evidence="9">
    <location>
        <begin position="373"/>
        <end position="563"/>
    </location>
</feature>
<feature type="transmembrane region" description="Helical" evidence="8">
    <location>
        <begin position="544"/>
        <end position="567"/>
    </location>
</feature>
<keyword evidence="7 8" id="KW-0472">Membrane</keyword>
<evidence type="ECO:0000256" key="4">
    <source>
        <dbReference type="ARBA" id="ARBA00022519"/>
    </source>
</evidence>
<dbReference type="PANTHER" id="PTHR43357">
    <property type="entry name" value="INNER MEMBRANE ABC TRANSPORTER PERMEASE PROTEIN YDCV"/>
    <property type="match status" value="1"/>
</dbReference>
<proteinExistence type="inferred from homology"/>
<feature type="transmembrane region" description="Helical" evidence="8">
    <location>
        <begin position="159"/>
        <end position="182"/>
    </location>
</feature>
<feature type="transmembrane region" description="Helical" evidence="8">
    <location>
        <begin position="263"/>
        <end position="285"/>
    </location>
</feature>
<keyword evidence="11" id="KW-1185">Reference proteome</keyword>
<feature type="transmembrane region" description="Helical" evidence="8">
    <location>
        <begin position="407"/>
        <end position="431"/>
    </location>
</feature>
<evidence type="ECO:0000313" key="10">
    <source>
        <dbReference type="EMBL" id="MFC3677758.1"/>
    </source>
</evidence>
<gene>
    <name evidence="10" type="ORF">ACFOOQ_19555</name>
</gene>
<dbReference type="EMBL" id="JBHRYJ010000005">
    <property type="protein sequence ID" value="MFC3677758.1"/>
    <property type="molecule type" value="Genomic_DNA"/>
</dbReference>
<organism evidence="10 11">
    <name type="scientific">Ferrovibrio xuzhouensis</name>
    <dbReference type="NCBI Taxonomy" id="1576914"/>
    <lineage>
        <taxon>Bacteria</taxon>
        <taxon>Pseudomonadati</taxon>
        <taxon>Pseudomonadota</taxon>
        <taxon>Alphaproteobacteria</taxon>
        <taxon>Rhodospirillales</taxon>
        <taxon>Rhodospirillaceae</taxon>
        <taxon>Ferrovibrio</taxon>
    </lineage>
</organism>
<comment type="subcellular location">
    <subcellularLocation>
        <location evidence="1">Cell inner membrane</location>
        <topology evidence="1">Multi-pass membrane protein</topology>
    </subcellularLocation>
    <subcellularLocation>
        <location evidence="8">Cell membrane</location>
        <topology evidence="8">Multi-pass membrane protein</topology>
    </subcellularLocation>
</comment>
<feature type="transmembrane region" description="Helical" evidence="8">
    <location>
        <begin position="84"/>
        <end position="104"/>
    </location>
</feature>
<feature type="transmembrane region" description="Helical" evidence="8">
    <location>
        <begin position="437"/>
        <end position="460"/>
    </location>
</feature>
<evidence type="ECO:0000256" key="6">
    <source>
        <dbReference type="ARBA" id="ARBA00022989"/>
    </source>
</evidence>
<dbReference type="PROSITE" id="PS50928">
    <property type="entry name" value="ABC_TM1"/>
    <property type="match status" value="2"/>
</dbReference>
<comment type="similarity">
    <text evidence="8">Belongs to the binding-protein-dependent transport system permease family.</text>
</comment>